<feature type="non-terminal residue" evidence="2">
    <location>
        <position position="1"/>
    </location>
</feature>
<feature type="non-terminal residue" evidence="2">
    <location>
        <position position="99"/>
    </location>
</feature>
<feature type="compositionally biased region" description="Low complexity" evidence="1">
    <location>
        <begin position="1"/>
        <end position="24"/>
    </location>
</feature>
<proteinExistence type="predicted"/>
<gene>
    <name evidence="2" type="ORF">AVDCRST_MAG07-700</name>
</gene>
<name>A0A6J4KRL2_9ACTN</name>
<reference evidence="2" key="1">
    <citation type="submission" date="2020-02" db="EMBL/GenBank/DDBJ databases">
        <authorList>
            <person name="Meier V. D."/>
        </authorList>
    </citation>
    <scope>NUCLEOTIDE SEQUENCE</scope>
    <source>
        <strain evidence="2">AVDCRST_MAG07</strain>
    </source>
</reference>
<protein>
    <submittedName>
        <fullName evidence="2">Uncharacterized protein</fullName>
    </submittedName>
</protein>
<organism evidence="2">
    <name type="scientific">uncultured Frankineae bacterium</name>
    <dbReference type="NCBI Taxonomy" id="437475"/>
    <lineage>
        <taxon>Bacteria</taxon>
        <taxon>Bacillati</taxon>
        <taxon>Actinomycetota</taxon>
        <taxon>Actinomycetes</taxon>
        <taxon>Frankiales</taxon>
        <taxon>environmental samples</taxon>
    </lineage>
</organism>
<evidence type="ECO:0000313" key="2">
    <source>
        <dbReference type="EMBL" id="CAA9312508.1"/>
    </source>
</evidence>
<sequence>CLAGWSGRPRPTTTGSSSGSCSTSWAAGPTAARSSAWPGVWCRRPGRGTPSGPTSTGPCCGRQCPAGRARRSDDSRTGTRRRPAPVTEACGRLDRRRAG</sequence>
<dbReference type="EMBL" id="CADCUB010000033">
    <property type="protein sequence ID" value="CAA9312508.1"/>
    <property type="molecule type" value="Genomic_DNA"/>
</dbReference>
<evidence type="ECO:0000256" key="1">
    <source>
        <dbReference type="SAM" id="MobiDB-lite"/>
    </source>
</evidence>
<dbReference type="AlphaFoldDB" id="A0A6J4KRL2"/>
<feature type="region of interest" description="Disordered" evidence="1">
    <location>
        <begin position="1"/>
        <end position="99"/>
    </location>
</feature>
<feature type="compositionally biased region" description="Low complexity" evidence="1">
    <location>
        <begin position="47"/>
        <end position="60"/>
    </location>
</feature>
<accession>A0A6J4KRL2</accession>